<accession>A0A6J4NM94</accession>
<name>A0A6J4NM94_9RHOB</name>
<organism evidence="1">
    <name type="scientific">uncultured Rubellimicrobium sp</name>
    <dbReference type="NCBI Taxonomy" id="543078"/>
    <lineage>
        <taxon>Bacteria</taxon>
        <taxon>Pseudomonadati</taxon>
        <taxon>Pseudomonadota</taxon>
        <taxon>Alphaproteobacteria</taxon>
        <taxon>Rhodobacterales</taxon>
        <taxon>Roseobacteraceae</taxon>
        <taxon>Rubellimicrobium</taxon>
        <taxon>environmental samples</taxon>
    </lineage>
</organism>
<evidence type="ECO:0000313" key="1">
    <source>
        <dbReference type="EMBL" id="CAA9388456.1"/>
    </source>
</evidence>
<dbReference type="EMBL" id="CADCUU010000047">
    <property type="protein sequence ID" value="CAA9388456.1"/>
    <property type="molecule type" value="Genomic_DNA"/>
</dbReference>
<dbReference type="AlphaFoldDB" id="A0A6J4NM94"/>
<sequence>MCQPGSATRSGDTADKYLSGLLLLAGDLGDHGDKRSLQETIMNLLRPLILALAMLSASVGVAQDARNETVRFDRGTSGTTIQDSITGYETVRYSVGVTAGQRMSVQLDTFHPSTYFNITAPGAQAALFIGSIEGNGTSFVIPSSGNYIIDVYMMRNAARRNETADYTLGIYVE</sequence>
<reference evidence="1" key="1">
    <citation type="submission" date="2020-02" db="EMBL/GenBank/DDBJ databases">
        <authorList>
            <person name="Meier V. D."/>
        </authorList>
    </citation>
    <scope>NUCLEOTIDE SEQUENCE</scope>
    <source>
        <strain evidence="1">AVDCRST_MAG15</strain>
    </source>
</reference>
<dbReference type="Gene3D" id="2.60.120.380">
    <property type="match status" value="1"/>
</dbReference>
<proteinExistence type="predicted"/>
<protein>
    <recommendedName>
        <fullName evidence="2">DNA breaking-rejoining protein</fullName>
    </recommendedName>
</protein>
<evidence type="ECO:0008006" key="2">
    <source>
        <dbReference type="Google" id="ProtNLM"/>
    </source>
</evidence>
<gene>
    <name evidence="1" type="ORF">AVDCRST_MAG15-304</name>
</gene>